<keyword evidence="5" id="KW-1185">Reference proteome</keyword>
<evidence type="ECO:0000313" key="6">
    <source>
        <dbReference type="WBParaSite" id="SBAD_0000443201-mRNA-1"/>
    </source>
</evidence>
<dbReference type="GO" id="GO:0008270">
    <property type="term" value="F:zinc ion binding"/>
    <property type="evidence" value="ECO:0007669"/>
    <property type="project" value="UniProtKB-KW"/>
</dbReference>
<protein>
    <submittedName>
        <fullName evidence="6">C2H2-type domain-containing protein</fullName>
    </submittedName>
</protein>
<dbReference type="OrthoDB" id="9998363at2759"/>
<keyword evidence="1" id="KW-0863">Zinc-finger</keyword>
<feature type="domain" description="C2H2-type" evidence="3">
    <location>
        <begin position="265"/>
        <end position="295"/>
    </location>
</feature>
<name>A0A183IKV2_9BILA</name>
<dbReference type="AlphaFoldDB" id="A0A183IKV2"/>
<dbReference type="InterPro" id="IPR013087">
    <property type="entry name" value="Znf_C2H2_type"/>
</dbReference>
<evidence type="ECO:0000313" key="5">
    <source>
        <dbReference type="Proteomes" id="UP000270296"/>
    </source>
</evidence>
<dbReference type="Proteomes" id="UP000270296">
    <property type="component" value="Unassembled WGS sequence"/>
</dbReference>
<accession>A0A183IKV2</accession>
<dbReference type="EMBL" id="UZAM01008208">
    <property type="protein sequence ID" value="VDP03794.1"/>
    <property type="molecule type" value="Genomic_DNA"/>
</dbReference>
<feature type="region of interest" description="Disordered" evidence="2">
    <location>
        <begin position="140"/>
        <end position="169"/>
    </location>
</feature>
<evidence type="ECO:0000256" key="1">
    <source>
        <dbReference type="PROSITE-ProRule" id="PRU00042"/>
    </source>
</evidence>
<reference evidence="6" key="1">
    <citation type="submission" date="2016-06" db="UniProtKB">
        <authorList>
            <consortium name="WormBaseParasite"/>
        </authorList>
    </citation>
    <scope>IDENTIFICATION</scope>
</reference>
<evidence type="ECO:0000313" key="4">
    <source>
        <dbReference type="EMBL" id="VDP03794.1"/>
    </source>
</evidence>
<gene>
    <name evidence="4" type="ORF">SBAD_LOCUS4248</name>
</gene>
<sequence length="303" mass="33158">MERRERADTERGSRHPDESTVHYGLSVTSKTKSCTLESPMSNPADGAFLLSRNLKVHMGTHMWTSTSRRGRRIFDSSVAALPSLVTSAFGLPAVSSHDAFESFADRTDMNRRRSFKDAKDAPFKDGQLVSAKIGASETKSSFVDKRDTDDKMKSDHERQVSSSSGEELPTRVANGTRIVSSCSANQFLSALSCSNAFSLNGGQQSNSLSTTPAEAFNFQTLFSSDYTSLTLSNYGNTVGSMNPFTNVSNGHSPSNMQAMLWMWRNVCSVCHKVFGSQSELEDHLKGHLVHSTSNKQTTVQNAT</sequence>
<feature type="compositionally biased region" description="Basic and acidic residues" evidence="2">
    <location>
        <begin position="142"/>
        <end position="159"/>
    </location>
</feature>
<dbReference type="PROSITE" id="PS00028">
    <property type="entry name" value="ZINC_FINGER_C2H2_1"/>
    <property type="match status" value="1"/>
</dbReference>
<evidence type="ECO:0000256" key="2">
    <source>
        <dbReference type="SAM" id="MobiDB-lite"/>
    </source>
</evidence>
<keyword evidence="1" id="KW-0862">Zinc</keyword>
<dbReference type="Pfam" id="PF12874">
    <property type="entry name" value="zf-met"/>
    <property type="match status" value="1"/>
</dbReference>
<dbReference type="WBParaSite" id="SBAD_0000443201-mRNA-1">
    <property type="protein sequence ID" value="SBAD_0000443201-mRNA-1"/>
    <property type="gene ID" value="SBAD_0000443201"/>
</dbReference>
<feature type="region of interest" description="Disordered" evidence="2">
    <location>
        <begin position="1"/>
        <end position="26"/>
    </location>
</feature>
<keyword evidence="1" id="KW-0479">Metal-binding</keyword>
<dbReference type="PROSITE" id="PS50157">
    <property type="entry name" value="ZINC_FINGER_C2H2_2"/>
    <property type="match status" value="1"/>
</dbReference>
<feature type="compositionally biased region" description="Basic and acidic residues" evidence="2">
    <location>
        <begin position="1"/>
        <end position="20"/>
    </location>
</feature>
<reference evidence="4 5" key="2">
    <citation type="submission" date="2018-11" db="EMBL/GenBank/DDBJ databases">
        <authorList>
            <consortium name="Pathogen Informatics"/>
        </authorList>
    </citation>
    <scope>NUCLEOTIDE SEQUENCE [LARGE SCALE GENOMIC DNA]</scope>
</reference>
<organism evidence="6">
    <name type="scientific">Soboliphyme baturini</name>
    <dbReference type="NCBI Taxonomy" id="241478"/>
    <lineage>
        <taxon>Eukaryota</taxon>
        <taxon>Metazoa</taxon>
        <taxon>Ecdysozoa</taxon>
        <taxon>Nematoda</taxon>
        <taxon>Enoplea</taxon>
        <taxon>Dorylaimia</taxon>
        <taxon>Dioctophymatida</taxon>
        <taxon>Dioctophymatoidea</taxon>
        <taxon>Soboliphymatidae</taxon>
        <taxon>Soboliphyme</taxon>
    </lineage>
</organism>
<evidence type="ECO:0000259" key="3">
    <source>
        <dbReference type="PROSITE" id="PS50157"/>
    </source>
</evidence>
<proteinExistence type="predicted"/>